<organism evidence="2 3">
    <name type="scientific">Nocardioides bizhenqiangii</name>
    <dbReference type="NCBI Taxonomy" id="3095076"/>
    <lineage>
        <taxon>Bacteria</taxon>
        <taxon>Bacillati</taxon>
        <taxon>Actinomycetota</taxon>
        <taxon>Actinomycetes</taxon>
        <taxon>Propionibacteriales</taxon>
        <taxon>Nocardioidaceae</taxon>
        <taxon>Nocardioides</taxon>
    </lineage>
</organism>
<protein>
    <submittedName>
        <fullName evidence="2">Alpha/beta hydrolase</fullName>
    </submittedName>
</protein>
<keyword evidence="3" id="KW-1185">Reference proteome</keyword>
<dbReference type="InterPro" id="IPR000073">
    <property type="entry name" value="AB_hydrolase_1"/>
</dbReference>
<dbReference type="PANTHER" id="PTHR43433">
    <property type="entry name" value="HYDROLASE, ALPHA/BETA FOLD FAMILY PROTEIN"/>
    <property type="match status" value="1"/>
</dbReference>
<dbReference type="SUPFAM" id="SSF53474">
    <property type="entry name" value="alpha/beta-Hydrolases"/>
    <property type="match status" value="1"/>
</dbReference>
<dbReference type="InterPro" id="IPR029058">
    <property type="entry name" value="AB_hydrolase_fold"/>
</dbReference>
<dbReference type="EMBL" id="CP141059">
    <property type="protein sequence ID" value="WQQ25284.1"/>
    <property type="molecule type" value="Genomic_DNA"/>
</dbReference>
<dbReference type="InterPro" id="IPR050471">
    <property type="entry name" value="AB_hydrolase"/>
</dbReference>
<evidence type="ECO:0000313" key="2">
    <source>
        <dbReference type="EMBL" id="WQQ25284.1"/>
    </source>
</evidence>
<gene>
    <name evidence="2" type="ORF">SHK19_15080</name>
</gene>
<name>A0ABZ0ZLU8_9ACTN</name>
<accession>A0ABZ0ZLU8</accession>
<evidence type="ECO:0000259" key="1">
    <source>
        <dbReference type="Pfam" id="PF00561"/>
    </source>
</evidence>
<dbReference type="Proteomes" id="UP001327225">
    <property type="component" value="Chromosome"/>
</dbReference>
<dbReference type="GO" id="GO:0016787">
    <property type="term" value="F:hydrolase activity"/>
    <property type="evidence" value="ECO:0007669"/>
    <property type="project" value="UniProtKB-KW"/>
</dbReference>
<dbReference type="Gene3D" id="3.40.50.1820">
    <property type="entry name" value="alpha/beta hydrolase"/>
    <property type="match status" value="1"/>
</dbReference>
<keyword evidence="2" id="KW-0378">Hydrolase</keyword>
<dbReference type="Pfam" id="PF00561">
    <property type="entry name" value="Abhydrolase_1"/>
    <property type="match status" value="1"/>
</dbReference>
<reference evidence="3" key="1">
    <citation type="submission" date="2023-12" db="EMBL/GenBank/DDBJ databases">
        <title>Novel species in genus Nocardioides.</title>
        <authorList>
            <person name="Zhou H."/>
        </authorList>
    </citation>
    <scope>NUCLEOTIDE SEQUENCE [LARGE SCALE GENOMIC DNA]</scope>
    <source>
        <strain evidence="3">HM61</strain>
    </source>
</reference>
<sequence>MQTPRLVDAGGLTLAYETFGSPDAPPLVLVVGVATQMLGWPDGFCQALADDGFHVIRFDNRDIGLSTHLDDAGVPDLMAILSGESTAAPYTLADMADDTASLLDALGLERVHLVGWSMGGMIAQEVALRHGARVVSLTSISSTPAAHIGKPTPEASATLMWPAPKSEEEAAALMVNAYRVLGSPAYPHDEEWLREVGAESFRRSNKSAGKVRQFAAILVSPDRRPGLAELTVPTLVLHGEEDPLIQVDGGHETAAAVPGARLVTWPGMGHDLPRELWPTLIGEIVEHARRSPKEES</sequence>
<evidence type="ECO:0000313" key="3">
    <source>
        <dbReference type="Proteomes" id="UP001327225"/>
    </source>
</evidence>
<feature type="domain" description="AB hydrolase-1" evidence="1">
    <location>
        <begin position="25"/>
        <end position="271"/>
    </location>
</feature>
<dbReference type="PANTHER" id="PTHR43433:SF5">
    <property type="entry name" value="AB HYDROLASE-1 DOMAIN-CONTAINING PROTEIN"/>
    <property type="match status" value="1"/>
</dbReference>
<proteinExistence type="predicted"/>
<dbReference type="RefSeq" id="WP_322455801.1">
    <property type="nucleotide sequence ID" value="NZ_CP141059.1"/>
</dbReference>